<dbReference type="VEuPathDB" id="FungiDB:AB675_341"/>
<dbReference type="RefSeq" id="XP_018005562.1">
    <property type="nucleotide sequence ID" value="XM_018143469.1"/>
</dbReference>
<dbReference type="Proteomes" id="UP000038010">
    <property type="component" value="Unassembled WGS sequence"/>
</dbReference>
<dbReference type="AlphaFoldDB" id="A0A0N0NS52"/>
<dbReference type="PANTHER" id="PTHR38790">
    <property type="entry name" value="2EXR DOMAIN-CONTAINING PROTEIN-RELATED"/>
    <property type="match status" value="1"/>
</dbReference>
<gene>
    <name evidence="3" type="ORF">AB675_341</name>
</gene>
<name>A0A0N0NS52_9EURO</name>
<comment type="caution">
    <text evidence="3">The sequence shown here is derived from an EMBL/GenBank/DDBJ whole genome shotgun (WGS) entry which is preliminary data.</text>
</comment>
<evidence type="ECO:0000313" key="4">
    <source>
        <dbReference type="Proteomes" id="UP000038010"/>
    </source>
</evidence>
<accession>A0A0N0NS52</accession>
<dbReference type="STRING" id="1664694.A0A0N0NS52"/>
<dbReference type="GeneID" id="28735339"/>
<feature type="compositionally biased region" description="Polar residues" evidence="1">
    <location>
        <begin position="7"/>
        <end position="18"/>
    </location>
</feature>
<evidence type="ECO:0000259" key="2">
    <source>
        <dbReference type="Pfam" id="PF24864"/>
    </source>
</evidence>
<feature type="region of interest" description="Disordered" evidence="1">
    <location>
        <begin position="1"/>
        <end position="36"/>
    </location>
</feature>
<organism evidence="3 4">
    <name type="scientific">Cyphellophora attinorum</name>
    <dbReference type="NCBI Taxonomy" id="1664694"/>
    <lineage>
        <taxon>Eukaryota</taxon>
        <taxon>Fungi</taxon>
        <taxon>Dikarya</taxon>
        <taxon>Ascomycota</taxon>
        <taxon>Pezizomycotina</taxon>
        <taxon>Eurotiomycetes</taxon>
        <taxon>Chaetothyriomycetidae</taxon>
        <taxon>Chaetothyriales</taxon>
        <taxon>Cyphellophoraceae</taxon>
        <taxon>Cyphellophora</taxon>
    </lineage>
</organism>
<protein>
    <recommendedName>
        <fullName evidence="2">DUF7730 domain-containing protein</fullName>
    </recommendedName>
</protein>
<feature type="domain" description="DUF7730" evidence="2">
    <location>
        <begin position="46"/>
        <end position="224"/>
    </location>
</feature>
<reference evidence="3 4" key="1">
    <citation type="submission" date="2015-06" db="EMBL/GenBank/DDBJ databases">
        <title>Draft genome of the ant-associated black yeast Phialophora attae CBS 131958.</title>
        <authorList>
            <person name="Moreno L.F."/>
            <person name="Stielow B.J."/>
            <person name="de Hoog S."/>
            <person name="Vicente V.A."/>
            <person name="Weiss V.A."/>
            <person name="de Vries M."/>
            <person name="Cruz L.M."/>
            <person name="Souza E.M."/>
        </authorList>
    </citation>
    <scope>NUCLEOTIDE SEQUENCE [LARGE SCALE GENOMIC DNA]</scope>
    <source>
        <strain evidence="3 4">CBS 131958</strain>
    </source>
</reference>
<keyword evidence="4" id="KW-1185">Reference proteome</keyword>
<dbReference type="OrthoDB" id="4757095at2759"/>
<evidence type="ECO:0000313" key="3">
    <source>
        <dbReference type="EMBL" id="KPI45599.1"/>
    </source>
</evidence>
<evidence type="ECO:0000256" key="1">
    <source>
        <dbReference type="SAM" id="MobiDB-lite"/>
    </source>
</evidence>
<proteinExistence type="predicted"/>
<sequence>MCEHSRGSSSRSPAQTIKYTDRHQSPRTTSPVGHDGPADTLLGFPFLSIPGELRNKVYDLVIPSSHVLVIADHPQRDLHKRRKLHPSAKLSRYRLSGRILSIDDEEADPLGLIRSCRAISEEATKIFYSKTTPCFESLAAINKFLNGAAAAGLKCIRSISLSFAGYGEPRLTKNKHWKDKKDLKWQRTCSRIATTLVGLQSLNLDLRLATWPTTLGNNEDWTQPLMVVKGNGLHLVRLTLRHHMFNDTRLALAARRLENEMMTPEGREERDVREALQAIEEMEIRALQIPKAKKVLVIKQPVLDTARSKRHPINSKGAPAVVSSKAAYRTKGLAGYERIDLRAVGITFVQCAK</sequence>
<dbReference type="Pfam" id="PF24864">
    <property type="entry name" value="DUF7730"/>
    <property type="match status" value="1"/>
</dbReference>
<dbReference type="InterPro" id="IPR056632">
    <property type="entry name" value="DUF7730"/>
</dbReference>
<dbReference type="EMBL" id="LFJN01000001">
    <property type="protein sequence ID" value="KPI45599.1"/>
    <property type="molecule type" value="Genomic_DNA"/>
</dbReference>